<accession>A0A2P5CD68</accession>
<feature type="region of interest" description="Disordered" evidence="6">
    <location>
        <begin position="275"/>
        <end position="355"/>
    </location>
</feature>
<comment type="subcellular location">
    <subcellularLocation>
        <location evidence="1">Nucleus</location>
    </subcellularLocation>
</comment>
<evidence type="ECO:0000313" key="9">
    <source>
        <dbReference type="Proteomes" id="UP000237105"/>
    </source>
</evidence>
<proteinExistence type="predicted"/>
<dbReference type="GO" id="GO:0005634">
    <property type="term" value="C:nucleus"/>
    <property type="evidence" value="ECO:0007669"/>
    <property type="project" value="UniProtKB-SubCell"/>
</dbReference>
<dbReference type="STRING" id="3476.A0A2P5CD68"/>
<dbReference type="PANTHER" id="PTHR12396:SF38">
    <property type="entry name" value="METHYL-CPG-BINDING DOMAIN-CONTAINING PROTEIN 7"/>
    <property type="match status" value="1"/>
</dbReference>
<dbReference type="InterPro" id="IPR016177">
    <property type="entry name" value="DNA-bd_dom_sf"/>
</dbReference>
<dbReference type="AlphaFoldDB" id="A0A2P5CD68"/>
<dbReference type="Proteomes" id="UP000237105">
    <property type="component" value="Unassembled WGS sequence"/>
</dbReference>
<evidence type="ECO:0000256" key="1">
    <source>
        <dbReference type="ARBA" id="ARBA00004123"/>
    </source>
</evidence>
<feature type="compositionally biased region" description="Basic and acidic residues" evidence="6">
    <location>
        <begin position="16"/>
        <end position="29"/>
    </location>
</feature>
<feature type="domain" description="MBD" evidence="7">
    <location>
        <begin position="211"/>
        <end position="284"/>
    </location>
</feature>
<dbReference type="PROSITE" id="PS50982">
    <property type="entry name" value="MBD"/>
    <property type="match status" value="3"/>
</dbReference>
<evidence type="ECO:0000256" key="5">
    <source>
        <dbReference type="ARBA" id="ARBA00023242"/>
    </source>
</evidence>
<evidence type="ECO:0000256" key="4">
    <source>
        <dbReference type="ARBA" id="ARBA00023163"/>
    </source>
</evidence>
<evidence type="ECO:0000256" key="2">
    <source>
        <dbReference type="ARBA" id="ARBA00023015"/>
    </source>
</evidence>
<gene>
    <name evidence="8" type="ORF">PanWU01x14_163150</name>
</gene>
<feature type="domain" description="MBD" evidence="7">
    <location>
        <begin position="33"/>
        <end position="107"/>
    </location>
</feature>
<comment type="caution">
    <text evidence="8">The sequence shown here is derived from an EMBL/GenBank/DDBJ whole genome shotgun (WGS) entry which is preliminary data.</text>
</comment>
<keyword evidence="4" id="KW-0804">Transcription</keyword>
<keyword evidence="2" id="KW-0805">Transcription regulation</keyword>
<dbReference type="Gene3D" id="3.30.890.10">
    <property type="entry name" value="Methyl-cpg-binding Protein 2, Chain A"/>
    <property type="match status" value="3"/>
</dbReference>
<keyword evidence="3" id="KW-0238">DNA-binding</keyword>
<sequence>MKLKSRAKMPVVRSPCRREAAAESGDRKNQLQVSSTSSATFQLPHDWLVEEKPRLNSPSRAPHHVDKYYYEPGTGKMFRSLRAVQRYLTYGETDASPAKVTKKSGVLKGSVALKESGDKCKQMIPFTSSVTLPDGWIIETKQRRAGVSAGVIDKYYIEPGTGKQFRSLRAVERHLQETKKDKTPLKVLERRLQETNEDTMPCEMQLTPLTTKSKSTLDFALPHGWIIKKKRRQYSSYGKSFDKFYIEPETGNEFRSLRAVERHLKDAKEYTMTLKAFKHSHEPTNVSSKSDTENEYVPDETRNDYVPDEIHSTVADDEHPKKSKENTTSSKEVMPGNDSGNLDHSDSPNKSASGEKVEPSINYFACPPSTVNWVLAGPGGDMWNPFVDKFMVPETTKRKWCGTFISSLHEENFP</sequence>
<feature type="compositionally biased region" description="Basic and acidic residues" evidence="6">
    <location>
        <begin position="299"/>
        <end position="325"/>
    </location>
</feature>
<feature type="region of interest" description="Disordered" evidence="6">
    <location>
        <begin position="1"/>
        <end position="40"/>
    </location>
</feature>
<evidence type="ECO:0000256" key="3">
    <source>
        <dbReference type="ARBA" id="ARBA00023125"/>
    </source>
</evidence>
<keyword evidence="9" id="KW-1185">Reference proteome</keyword>
<dbReference type="EMBL" id="JXTB01000144">
    <property type="protein sequence ID" value="PON59000.1"/>
    <property type="molecule type" value="Genomic_DNA"/>
</dbReference>
<dbReference type="PANTHER" id="PTHR12396">
    <property type="entry name" value="METHYL-CPG BINDING PROTEIN, MBD"/>
    <property type="match status" value="1"/>
</dbReference>
<name>A0A2P5CD68_PARAD</name>
<feature type="compositionally biased region" description="Basic and acidic residues" evidence="6">
    <location>
        <begin position="341"/>
        <end position="355"/>
    </location>
</feature>
<dbReference type="SUPFAM" id="SSF54171">
    <property type="entry name" value="DNA-binding domain"/>
    <property type="match status" value="3"/>
</dbReference>
<organism evidence="8 9">
    <name type="scientific">Parasponia andersonii</name>
    <name type="common">Sponia andersonii</name>
    <dbReference type="NCBI Taxonomy" id="3476"/>
    <lineage>
        <taxon>Eukaryota</taxon>
        <taxon>Viridiplantae</taxon>
        <taxon>Streptophyta</taxon>
        <taxon>Embryophyta</taxon>
        <taxon>Tracheophyta</taxon>
        <taxon>Spermatophyta</taxon>
        <taxon>Magnoliopsida</taxon>
        <taxon>eudicotyledons</taxon>
        <taxon>Gunneridae</taxon>
        <taxon>Pentapetalae</taxon>
        <taxon>rosids</taxon>
        <taxon>fabids</taxon>
        <taxon>Rosales</taxon>
        <taxon>Cannabaceae</taxon>
        <taxon>Parasponia</taxon>
    </lineage>
</organism>
<protein>
    <submittedName>
        <fullName evidence="8">Methyl-CpG DNA binding</fullName>
    </submittedName>
</protein>
<dbReference type="GO" id="GO:0003677">
    <property type="term" value="F:DNA binding"/>
    <property type="evidence" value="ECO:0007669"/>
    <property type="project" value="UniProtKB-KW"/>
</dbReference>
<feature type="domain" description="MBD" evidence="7">
    <location>
        <begin position="122"/>
        <end position="195"/>
    </location>
</feature>
<dbReference type="InterPro" id="IPR001739">
    <property type="entry name" value="Methyl_CpG_DNA-bd"/>
</dbReference>
<evidence type="ECO:0000313" key="8">
    <source>
        <dbReference type="EMBL" id="PON59000.1"/>
    </source>
</evidence>
<dbReference type="Pfam" id="PF01429">
    <property type="entry name" value="MBD"/>
    <property type="match status" value="3"/>
</dbReference>
<reference evidence="9" key="1">
    <citation type="submission" date="2016-06" db="EMBL/GenBank/DDBJ databases">
        <title>Parallel loss of symbiosis genes in relatives of nitrogen-fixing non-legume Parasponia.</title>
        <authorList>
            <person name="Van Velzen R."/>
            <person name="Holmer R."/>
            <person name="Bu F."/>
            <person name="Rutten L."/>
            <person name="Van Zeijl A."/>
            <person name="Liu W."/>
            <person name="Santuari L."/>
            <person name="Cao Q."/>
            <person name="Sharma T."/>
            <person name="Shen D."/>
            <person name="Roswanjaya Y."/>
            <person name="Wardhani T."/>
            <person name="Kalhor M.S."/>
            <person name="Jansen J."/>
            <person name="Van den Hoogen J."/>
            <person name="Gungor B."/>
            <person name="Hartog M."/>
            <person name="Hontelez J."/>
            <person name="Verver J."/>
            <person name="Yang W.-C."/>
            <person name="Schijlen E."/>
            <person name="Repin R."/>
            <person name="Schilthuizen M."/>
            <person name="Schranz E."/>
            <person name="Heidstra R."/>
            <person name="Miyata K."/>
            <person name="Fedorova E."/>
            <person name="Kohlen W."/>
            <person name="Bisseling T."/>
            <person name="Smit S."/>
            <person name="Geurts R."/>
        </authorList>
    </citation>
    <scope>NUCLEOTIDE SEQUENCE [LARGE SCALE GENOMIC DNA]</scope>
    <source>
        <strain evidence="9">cv. WU1-14</strain>
    </source>
</reference>
<evidence type="ECO:0000259" key="7">
    <source>
        <dbReference type="PROSITE" id="PS50982"/>
    </source>
</evidence>
<dbReference type="OrthoDB" id="1165560at2759"/>
<evidence type="ECO:0000256" key="6">
    <source>
        <dbReference type="SAM" id="MobiDB-lite"/>
    </source>
</evidence>
<keyword evidence="5" id="KW-0539">Nucleus</keyword>
<feature type="compositionally biased region" description="Polar residues" evidence="6">
    <location>
        <begin position="30"/>
        <end position="40"/>
    </location>
</feature>